<feature type="region of interest" description="Disordered" evidence="1">
    <location>
        <begin position="1"/>
        <end position="39"/>
    </location>
</feature>
<dbReference type="AntiFam" id="ANF00006">
    <property type="entry name" value="Translation of CRISPR region"/>
</dbReference>
<accession>A0A086ZPN6</accession>
<feature type="compositionally biased region" description="Basic and acidic residues" evidence="1">
    <location>
        <begin position="64"/>
        <end position="73"/>
    </location>
</feature>
<comment type="caution">
    <text evidence="2">The sequence shown here is derived from an EMBL/GenBank/DDBJ whole genome shotgun (WGS) entry which is preliminary data.</text>
</comment>
<sequence>MRGEHRQDQTATGARRGSSPHARGTLRRHPRHPQAGGIIPACAGNTDLPFSFLSFIWDHPRMRGEHTHKDTRTGLKKGSSPHARGTPSCAGNRAWWSGIIPACAGNTSRCISYRIDVRDHPRMRGEHTLRTARRMSSRGSSPHARGTPHSLPHHTWTRGIIPACAGNTPRRSAQPGFYGDHPRMRGEHSITTDKVAAGQGSSPHARGTL</sequence>
<protein>
    <submittedName>
        <fullName evidence="2">Uncharacterized protein</fullName>
    </submittedName>
</protein>
<proteinExistence type="predicted"/>
<dbReference type="EMBL" id="JGYQ01000007">
    <property type="protein sequence ID" value="KFI48486.1"/>
    <property type="molecule type" value="Genomic_DNA"/>
</dbReference>
<feature type="region of interest" description="Disordered" evidence="1">
    <location>
        <begin position="131"/>
        <end position="186"/>
    </location>
</feature>
<feature type="region of interest" description="Disordered" evidence="1">
    <location>
        <begin position="64"/>
        <end position="88"/>
    </location>
</feature>
<dbReference type="AlphaFoldDB" id="A0A086ZPN6"/>
<gene>
    <name evidence="2" type="ORF">BBOU_0615</name>
</gene>
<reference evidence="2 3" key="1">
    <citation type="submission" date="2014-03" db="EMBL/GenBank/DDBJ databases">
        <title>Genomics of Bifidobacteria.</title>
        <authorList>
            <person name="Ventura M."/>
            <person name="Milani C."/>
            <person name="Lugli G.A."/>
        </authorList>
    </citation>
    <scope>NUCLEOTIDE SEQUENCE [LARGE SCALE GENOMIC DNA]</scope>
    <source>
        <strain evidence="2 3">LMG 10736</strain>
    </source>
</reference>
<evidence type="ECO:0000313" key="2">
    <source>
        <dbReference type="EMBL" id="KFI48486.1"/>
    </source>
</evidence>
<dbReference type="Proteomes" id="UP000029093">
    <property type="component" value="Unassembled WGS sequence"/>
</dbReference>
<dbReference type="AntiFam" id="ANF00057">
    <property type="entry name" value="Translation of E. coli type CRISPR repeat"/>
</dbReference>
<evidence type="ECO:0000313" key="3">
    <source>
        <dbReference type="Proteomes" id="UP000029093"/>
    </source>
</evidence>
<organism evidence="2 3">
    <name type="scientific">Bifidobacterium boum</name>
    <dbReference type="NCBI Taxonomy" id="78343"/>
    <lineage>
        <taxon>Bacteria</taxon>
        <taxon>Bacillati</taxon>
        <taxon>Actinomycetota</taxon>
        <taxon>Actinomycetes</taxon>
        <taxon>Bifidobacteriales</taxon>
        <taxon>Bifidobacteriaceae</taxon>
        <taxon>Bifidobacterium</taxon>
    </lineage>
</organism>
<keyword evidence="3" id="KW-1185">Reference proteome</keyword>
<evidence type="ECO:0000256" key="1">
    <source>
        <dbReference type="SAM" id="MobiDB-lite"/>
    </source>
</evidence>
<name>A0A086ZPN6_9BIFI</name>